<keyword evidence="3" id="KW-1185">Reference proteome</keyword>
<dbReference type="NCBIfam" id="TIGR04222">
    <property type="entry name" value="near_uncomplex"/>
    <property type="match status" value="1"/>
</dbReference>
<gene>
    <name evidence="2" type="ORF">G5C51_37045</name>
</gene>
<dbReference type="InterPro" id="IPR026467">
    <property type="entry name" value="Ser/Gly_Cys_C_dom"/>
</dbReference>
<sequence>MLVLAAAAVVAIAASTGWLVVAAARGRRTAPPATPGWLPETALEAAFLAGGPRRVVDTAISTMHADGRLQLDHYGHLQVDRPVAHHPVEGAVLTACGPQWGADLEVVREGAMRSPAVQALGDGLAAQGILYRPEAVKPWQDAARVQRWACIGSFMVLFLVTFVTADPGDSNFFSVFPVFFVAVLAAGLGQSMAPRGRLTKAGWSALAQLHRHNPWAPAGTQPYGPALPGLVAVGGVAALAAGPLKDALKAAAAGGGKSSGSAASYAGWSATDSGAAWCGSSGGGGSGCGGSSCGG</sequence>
<dbReference type="EMBL" id="JAAKZV010000300">
    <property type="protein sequence ID" value="NGN69482.1"/>
    <property type="molecule type" value="Genomic_DNA"/>
</dbReference>
<feature type="transmembrane region" description="Helical" evidence="1">
    <location>
        <begin position="172"/>
        <end position="193"/>
    </location>
</feature>
<accession>A0A6G4UBU4</accession>
<evidence type="ECO:0000313" key="3">
    <source>
        <dbReference type="Proteomes" id="UP000481583"/>
    </source>
</evidence>
<evidence type="ECO:0000256" key="1">
    <source>
        <dbReference type="SAM" id="Phobius"/>
    </source>
</evidence>
<feature type="transmembrane region" description="Helical" evidence="1">
    <location>
        <begin position="145"/>
        <end position="165"/>
    </location>
</feature>
<dbReference type="AlphaFoldDB" id="A0A6G4UBU4"/>
<organism evidence="2 3">
    <name type="scientific">Streptomyces coryli</name>
    <dbReference type="NCBI Taxonomy" id="1128680"/>
    <lineage>
        <taxon>Bacteria</taxon>
        <taxon>Bacillati</taxon>
        <taxon>Actinomycetota</taxon>
        <taxon>Actinomycetes</taxon>
        <taxon>Kitasatosporales</taxon>
        <taxon>Streptomycetaceae</taxon>
        <taxon>Streptomyces</taxon>
    </lineage>
</organism>
<keyword evidence="1" id="KW-0812">Transmembrane</keyword>
<dbReference type="RefSeq" id="WP_165244464.1">
    <property type="nucleotide sequence ID" value="NZ_JAAKZV010000300.1"/>
</dbReference>
<feature type="non-terminal residue" evidence="2">
    <location>
        <position position="295"/>
    </location>
</feature>
<dbReference type="Proteomes" id="UP000481583">
    <property type="component" value="Unassembled WGS sequence"/>
</dbReference>
<keyword evidence="1" id="KW-1133">Transmembrane helix</keyword>
<evidence type="ECO:0000313" key="2">
    <source>
        <dbReference type="EMBL" id="NGN69482.1"/>
    </source>
</evidence>
<name>A0A6G4UBU4_9ACTN</name>
<keyword evidence="1" id="KW-0472">Membrane</keyword>
<comment type="caution">
    <text evidence="2">The sequence shown here is derived from an EMBL/GenBank/DDBJ whole genome shotgun (WGS) entry which is preliminary data.</text>
</comment>
<protein>
    <submittedName>
        <fullName evidence="2">TIGR04222 domain-containing membrane protein</fullName>
    </submittedName>
</protein>
<proteinExistence type="predicted"/>
<reference evidence="2 3" key="1">
    <citation type="submission" date="2020-02" db="EMBL/GenBank/DDBJ databases">
        <title>Whole-genome analyses of novel actinobacteria.</title>
        <authorList>
            <person name="Sahin N."/>
        </authorList>
    </citation>
    <scope>NUCLEOTIDE SEQUENCE [LARGE SCALE GENOMIC DNA]</scope>
    <source>
        <strain evidence="2 3">A7024</strain>
    </source>
</reference>